<dbReference type="PANTHER" id="PTHR12705:SF0">
    <property type="entry name" value="ORIGIN RECOGNITION COMPLEX SUBUNIT 5"/>
    <property type="match status" value="1"/>
</dbReference>
<dbReference type="EMBL" id="KN831775">
    <property type="protein sequence ID" value="KIM43778.1"/>
    <property type="molecule type" value="Genomic_DNA"/>
</dbReference>
<reference evidence="8" key="2">
    <citation type="submission" date="2015-01" db="EMBL/GenBank/DDBJ databases">
        <title>Evolutionary Origins and Diversification of the Mycorrhizal Mutualists.</title>
        <authorList>
            <consortium name="DOE Joint Genome Institute"/>
            <consortium name="Mycorrhizal Genomics Consortium"/>
            <person name="Kohler A."/>
            <person name="Kuo A."/>
            <person name="Nagy L.G."/>
            <person name="Floudas D."/>
            <person name="Copeland A."/>
            <person name="Barry K.W."/>
            <person name="Cichocki N."/>
            <person name="Veneault-Fourrey C."/>
            <person name="LaButti K."/>
            <person name="Lindquist E.A."/>
            <person name="Lipzen A."/>
            <person name="Lundell T."/>
            <person name="Morin E."/>
            <person name="Murat C."/>
            <person name="Riley R."/>
            <person name="Ohm R."/>
            <person name="Sun H."/>
            <person name="Tunlid A."/>
            <person name="Henrissat B."/>
            <person name="Grigoriev I.V."/>
            <person name="Hibbett D.S."/>
            <person name="Martin F."/>
        </authorList>
    </citation>
    <scope>NUCLEOTIDE SEQUENCE [LARGE SCALE GENOMIC DNA]</scope>
    <source>
        <strain evidence="8">h7</strain>
    </source>
</reference>
<reference evidence="7 8" key="1">
    <citation type="submission" date="2014-04" db="EMBL/GenBank/DDBJ databases">
        <authorList>
            <consortium name="DOE Joint Genome Institute"/>
            <person name="Kuo A."/>
            <person name="Gay G."/>
            <person name="Dore J."/>
            <person name="Kohler A."/>
            <person name="Nagy L.G."/>
            <person name="Floudas D."/>
            <person name="Copeland A."/>
            <person name="Barry K.W."/>
            <person name="Cichocki N."/>
            <person name="Veneault-Fourrey C."/>
            <person name="LaButti K."/>
            <person name="Lindquist E.A."/>
            <person name="Lipzen A."/>
            <person name="Lundell T."/>
            <person name="Morin E."/>
            <person name="Murat C."/>
            <person name="Sun H."/>
            <person name="Tunlid A."/>
            <person name="Henrissat B."/>
            <person name="Grigoriev I.V."/>
            <person name="Hibbett D.S."/>
            <person name="Martin F."/>
            <person name="Nordberg H.P."/>
            <person name="Cantor M.N."/>
            <person name="Hua S.X."/>
        </authorList>
    </citation>
    <scope>NUCLEOTIDE SEQUENCE [LARGE SCALE GENOMIC DNA]</scope>
    <source>
        <strain evidence="8">h7</strain>
    </source>
</reference>
<evidence type="ECO:0000256" key="3">
    <source>
        <dbReference type="ARBA" id="ARBA00023242"/>
    </source>
</evidence>
<evidence type="ECO:0008006" key="9">
    <source>
        <dbReference type="Google" id="ProtNLM"/>
    </source>
</evidence>
<dbReference type="InterPro" id="IPR047088">
    <property type="entry name" value="ORC5_C"/>
</dbReference>
<dbReference type="STRING" id="686832.A0A0C2Y1P9"/>
<dbReference type="GO" id="GO:0005664">
    <property type="term" value="C:nuclear origin of replication recognition complex"/>
    <property type="evidence" value="ECO:0007669"/>
    <property type="project" value="TreeGrafter"/>
</dbReference>
<gene>
    <name evidence="7" type="ORF">M413DRAFT_443679</name>
</gene>
<dbReference type="GO" id="GO:0003688">
    <property type="term" value="F:DNA replication origin binding"/>
    <property type="evidence" value="ECO:0007669"/>
    <property type="project" value="TreeGrafter"/>
</dbReference>
<feature type="domain" description="Origin recognition complex subunit 5 C-terminal" evidence="5">
    <location>
        <begin position="391"/>
        <end position="548"/>
    </location>
</feature>
<organism evidence="7 8">
    <name type="scientific">Hebeloma cylindrosporum</name>
    <dbReference type="NCBI Taxonomy" id="76867"/>
    <lineage>
        <taxon>Eukaryota</taxon>
        <taxon>Fungi</taxon>
        <taxon>Dikarya</taxon>
        <taxon>Basidiomycota</taxon>
        <taxon>Agaricomycotina</taxon>
        <taxon>Agaricomycetes</taxon>
        <taxon>Agaricomycetidae</taxon>
        <taxon>Agaricales</taxon>
        <taxon>Agaricineae</taxon>
        <taxon>Hymenogastraceae</taxon>
        <taxon>Hebeloma</taxon>
    </lineage>
</organism>
<dbReference type="HOGENOM" id="CLU_022443_1_0_1"/>
<feature type="domain" description="ORC5 lid" evidence="6">
    <location>
        <begin position="249"/>
        <end position="294"/>
    </location>
</feature>
<evidence type="ECO:0000259" key="6">
    <source>
        <dbReference type="Pfam" id="PF21639"/>
    </source>
</evidence>
<evidence type="ECO:0000313" key="7">
    <source>
        <dbReference type="EMBL" id="KIM43778.1"/>
    </source>
</evidence>
<evidence type="ECO:0000256" key="4">
    <source>
        <dbReference type="SAM" id="MobiDB-lite"/>
    </source>
</evidence>
<sequence length="553" mass="61512">MTCSFPGYEHVCFELGTLLSMHPPPFIYIQDIESVMTTFSVIGTLLRALSDESYSSISTGGVKICHARVDAIACFNARLFYEAVINSLVQFEPSWEDGCGNWESDVEMKWNENMDAFLHGLRAAHADLCSKNHKGKGKGKERAGGGYEHVRLVIVVERAERLKESLPELLVPLTRLAELARLDLSVIFISQVGWEDIRPPLGASPDPYYIDIQSPSKENIVRGLVANFEAISDAQSSYNPYHPALKPLYAHFIAILCDVCFPFTHSPQELQYIAAARWPGFVKPVLDDHLQTRDKALDEEDVDMEDDSAHTSKGELVPPTEEVRMRLNKLFNASLSTAFEALLPRLTNAADWARANEPPGELLSFPRTFMLEQAKSASKAGDDKEEGIRALPRLSKFILLAAFLASTNPPKSDLRMFGRGLDEKKRKRRVVTKSAGKGGVAKVSQRLLGPTPFALDRLIAILGALLEENDVQPDRSLSKILTIPGEYTDMEITRVSVYSNIMELTAMRLLHRTSPPERLDGPPMFRCAVSYDTALGIAKQLDVALNDLLWDPV</sequence>
<dbReference type="InterPro" id="IPR020796">
    <property type="entry name" value="ORC5"/>
</dbReference>
<dbReference type="GO" id="GO:0006270">
    <property type="term" value="P:DNA replication initiation"/>
    <property type="evidence" value="ECO:0007669"/>
    <property type="project" value="TreeGrafter"/>
</dbReference>
<name>A0A0C2Y1P9_HEBCY</name>
<keyword evidence="2" id="KW-0235">DNA replication</keyword>
<comment type="subcellular location">
    <subcellularLocation>
        <location evidence="1">Nucleus</location>
    </subcellularLocation>
</comment>
<proteinExistence type="predicted"/>
<dbReference type="Proteomes" id="UP000053424">
    <property type="component" value="Unassembled WGS sequence"/>
</dbReference>
<evidence type="ECO:0000256" key="1">
    <source>
        <dbReference type="ARBA" id="ARBA00004123"/>
    </source>
</evidence>
<protein>
    <recommendedName>
        <fullName evidence="9">Origin recognition complex subunit 5</fullName>
    </recommendedName>
</protein>
<evidence type="ECO:0000259" key="5">
    <source>
        <dbReference type="Pfam" id="PF14630"/>
    </source>
</evidence>
<evidence type="ECO:0000313" key="8">
    <source>
        <dbReference type="Proteomes" id="UP000053424"/>
    </source>
</evidence>
<dbReference type="InterPro" id="IPR048866">
    <property type="entry name" value="ORC5_lid"/>
</dbReference>
<dbReference type="AlphaFoldDB" id="A0A0C2Y1P9"/>
<evidence type="ECO:0000256" key="2">
    <source>
        <dbReference type="ARBA" id="ARBA00022705"/>
    </source>
</evidence>
<feature type="region of interest" description="Disordered" evidence="4">
    <location>
        <begin position="299"/>
        <end position="319"/>
    </location>
</feature>
<dbReference type="OrthoDB" id="365981at2759"/>
<dbReference type="PANTHER" id="PTHR12705">
    <property type="entry name" value="ORIGIN RECOGNITION COMPLEX SUBUNIT 5"/>
    <property type="match status" value="1"/>
</dbReference>
<dbReference type="Pfam" id="PF14630">
    <property type="entry name" value="ORC5_C"/>
    <property type="match status" value="1"/>
</dbReference>
<accession>A0A0C2Y1P9</accession>
<keyword evidence="3" id="KW-0539">Nucleus</keyword>
<dbReference type="Pfam" id="PF21639">
    <property type="entry name" value="ORC5_lid"/>
    <property type="match status" value="1"/>
</dbReference>
<keyword evidence="8" id="KW-1185">Reference proteome</keyword>